<organism evidence="2 8">
    <name type="scientific">Halanaerobium congolense</name>
    <dbReference type="NCBI Taxonomy" id="54121"/>
    <lineage>
        <taxon>Bacteria</taxon>
        <taxon>Bacillati</taxon>
        <taxon>Bacillota</taxon>
        <taxon>Clostridia</taxon>
        <taxon>Halanaerobiales</taxon>
        <taxon>Halanaerobiaceae</taxon>
        <taxon>Halanaerobium</taxon>
    </lineage>
</organism>
<evidence type="ECO:0000313" key="3">
    <source>
        <dbReference type="EMBL" id="TDS32212.1"/>
    </source>
</evidence>
<dbReference type="Proteomes" id="UP000295472">
    <property type="component" value="Unassembled WGS sequence"/>
</dbReference>
<sequence>MDLNLNIFDYNKTGYHGHTQPVINEIIRSGKFNPSDGDWEYLGTGVYFFEDDILQAVRWCKYARKYDQWSVIRAKIKTDKLLDLLDTANFNSFKEFATLLRRKYKRIDGSKKITSKLIFNFLYELEEYDAVRHIFVVGDNPKPVQPTEVTRMQVQLCVRNQDCITDIEEVETDGY</sequence>
<evidence type="ECO:0000313" key="4">
    <source>
        <dbReference type="EMBL" id="TDX36493.1"/>
    </source>
</evidence>
<dbReference type="EMBL" id="SOAA01000008">
    <property type="protein sequence ID" value="TDS32212.1"/>
    <property type="molecule type" value="Genomic_DNA"/>
</dbReference>
<gene>
    <name evidence="3" type="ORF">BY453_1085</name>
    <name evidence="4" type="ORF">C7954_1488</name>
    <name evidence="1" type="ORF">C8C78_13816</name>
    <name evidence="2" type="ORF">SAMN04488597_11119</name>
</gene>
<dbReference type="RefSeq" id="WP_089655939.1">
    <property type="nucleotide sequence ID" value="NZ_FMYT01000011.1"/>
</dbReference>
<dbReference type="SUPFAM" id="SSF56399">
    <property type="entry name" value="ADP-ribosylation"/>
    <property type="match status" value="1"/>
</dbReference>
<dbReference type="Proteomes" id="UP000247389">
    <property type="component" value="Unassembled WGS sequence"/>
</dbReference>
<evidence type="ECO:0000313" key="7">
    <source>
        <dbReference type="Proteomes" id="UP000295758"/>
    </source>
</evidence>
<reference evidence="2 8" key="1">
    <citation type="submission" date="2016-10" db="EMBL/GenBank/DDBJ databases">
        <authorList>
            <person name="Varghese N."/>
            <person name="Submissions S."/>
        </authorList>
    </citation>
    <scope>NUCLEOTIDE SEQUENCE [LARGE SCALE GENOMIC DNA]</scope>
    <source>
        <strain evidence="2 8">WG10</strain>
    </source>
</reference>
<evidence type="ECO:0000313" key="2">
    <source>
        <dbReference type="EMBL" id="SDC64906.1"/>
    </source>
</evidence>
<reference evidence="4 6" key="3">
    <citation type="submission" date="2019-03" db="EMBL/GenBank/DDBJ databases">
        <title>Subsurface microbial communities from deep shales in Ohio and West Virginia, USA.</title>
        <authorList>
            <person name="Wrighton K."/>
        </authorList>
    </citation>
    <scope>NUCLEOTIDE SEQUENCE [LARGE SCALE GENOMIC DNA]</scope>
    <source>
        <strain evidence="4 6">DSMZ 11287</strain>
        <strain evidence="1 5">MSL28</strain>
    </source>
</reference>
<evidence type="ECO:0000313" key="5">
    <source>
        <dbReference type="Proteomes" id="UP000247389"/>
    </source>
</evidence>
<evidence type="ECO:0000313" key="8">
    <source>
        <dbReference type="Proteomes" id="UP000324896"/>
    </source>
</evidence>
<dbReference type="GeneID" id="57013898"/>
<protein>
    <recommendedName>
        <fullName evidence="9">DUF3990 domain-containing protein</fullName>
    </recommendedName>
</protein>
<evidence type="ECO:0000313" key="1">
    <source>
        <dbReference type="EMBL" id="PXV62145.1"/>
    </source>
</evidence>
<dbReference type="Proteomes" id="UP000324896">
    <property type="component" value="Unassembled WGS sequence"/>
</dbReference>
<dbReference type="EMBL" id="SOEF01000048">
    <property type="protein sequence ID" value="TDX36493.1"/>
    <property type="molecule type" value="Genomic_DNA"/>
</dbReference>
<proteinExistence type="predicted"/>
<accession>A0A1G6NC83</accession>
<reference evidence="3 7" key="2">
    <citation type="submission" date="2019-03" db="EMBL/GenBank/DDBJ databases">
        <title>Deep subsurface shale carbon reservoir microbial communities from Ohio and West Virginia, USA.</title>
        <authorList>
            <person name="Wrighton K."/>
        </authorList>
    </citation>
    <scope>NUCLEOTIDE SEQUENCE [LARGE SCALE GENOMIC DNA]</scope>
    <source>
        <strain evidence="3 7">UTICA-S4D12</strain>
    </source>
</reference>
<name>A0A1G6NC83_9FIRM</name>
<evidence type="ECO:0008006" key="9">
    <source>
        <dbReference type="Google" id="ProtNLM"/>
    </source>
</evidence>
<evidence type="ECO:0000313" key="6">
    <source>
        <dbReference type="Proteomes" id="UP000295472"/>
    </source>
</evidence>
<dbReference type="Proteomes" id="UP000295758">
    <property type="component" value="Unassembled WGS sequence"/>
</dbReference>
<dbReference type="AlphaFoldDB" id="A0A1G6NC83"/>
<dbReference type="EMBL" id="QICM01000038">
    <property type="protein sequence ID" value="PXV62145.1"/>
    <property type="molecule type" value="Genomic_DNA"/>
</dbReference>
<dbReference type="EMBL" id="FMYT01000011">
    <property type="protein sequence ID" value="SDC64906.1"/>
    <property type="molecule type" value="Genomic_DNA"/>
</dbReference>